<evidence type="ECO:0000256" key="1">
    <source>
        <dbReference type="SAM" id="Phobius"/>
    </source>
</evidence>
<evidence type="ECO:0000313" key="5">
    <source>
        <dbReference type="Proteomes" id="UP000507245"/>
    </source>
</evidence>
<keyword evidence="1" id="KW-0812">Transmembrane</keyword>
<evidence type="ECO:0000313" key="4">
    <source>
        <dbReference type="Proteomes" id="UP000507222"/>
    </source>
</evidence>
<organism evidence="2 4">
    <name type="scientific">Prunus armeniaca</name>
    <name type="common">Apricot</name>
    <name type="synonym">Armeniaca vulgaris</name>
    <dbReference type="NCBI Taxonomy" id="36596"/>
    <lineage>
        <taxon>Eukaryota</taxon>
        <taxon>Viridiplantae</taxon>
        <taxon>Streptophyta</taxon>
        <taxon>Embryophyta</taxon>
        <taxon>Tracheophyta</taxon>
        <taxon>Spermatophyta</taxon>
        <taxon>Magnoliopsida</taxon>
        <taxon>eudicotyledons</taxon>
        <taxon>Gunneridae</taxon>
        <taxon>Pentapetalae</taxon>
        <taxon>rosids</taxon>
        <taxon>fabids</taxon>
        <taxon>Rosales</taxon>
        <taxon>Rosaceae</taxon>
        <taxon>Amygdaloideae</taxon>
        <taxon>Amygdaleae</taxon>
        <taxon>Prunus</taxon>
    </lineage>
</organism>
<dbReference type="Proteomes" id="UP000507222">
    <property type="component" value="Unassembled WGS sequence"/>
</dbReference>
<protein>
    <submittedName>
        <fullName evidence="2">Uncharacterized protein</fullName>
    </submittedName>
</protein>
<sequence length="106" mass="12090">MSSVMDFLSTPLPPIAISLSVILAVLVIIPHARRLSTEDKKRYYPVVTTFLNVLINFSRLHDYMTELACKHKTYSPLSTPKLTPRQSQRTVMQRTNGHLSCANVYR</sequence>
<reference evidence="2 4" key="2">
    <citation type="submission" date="2020-05" db="EMBL/GenBank/DDBJ databases">
        <authorList>
            <person name="Campoy J."/>
            <person name="Schneeberger K."/>
            <person name="Spophaly S."/>
        </authorList>
    </citation>
    <scope>NUCLEOTIDE SEQUENCE [LARGE SCALE GENOMIC DNA]</scope>
    <source>
        <strain evidence="2">PruArmRojPasFocal</strain>
    </source>
</reference>
<dbReference type="EMBL" id="CAEKDK010000002">
    <property type="protein sequence ID" value="CAB4271323.1"/>
    <property type="molecule type" value="Genomic_DNA"/>
</dbReference>
<dbReference type="EMBL" id="CAEKKB010000002">
    <property type="protein sequence ID" value="CAB4301759.1"/>
    <property type="molecule type" value="Genomic_DNA"/>
</dbReference>
<dbReference type="OrthoDB" id="1745078at2759"/>
<evidence type="ECO:0000313" key="2">
    <source>
        <dbReference type="EMBL" id="CAB4271323.1"/>
    </source>
</evidence>
<dbReference type="Proteomes" id="UP000507245">
    <property type="component" value="Unassembled WGS sequence"/>
</dbReference>
<keyword evidence="1" id="KW-0472">Membrane</keyword>
<dbReference type="AlphaFoldDB" id="A0A6J5U597"/>
<proteinExistence type="predicted"/>
<gene>
    <name evidence="2" type="ORF">CURHAP_LOCUS17695</name>
    <name evidence="3" type="ORF">ORAREDHAP_LOCUS17317</name>
</gene>
<keyword evidence="5" id="KW-1185">Reference proteome</keyword>
<accession>A0A6J5U597</accession>
<reference evidence="5" key="1">
    <citation type="journal article" date="2020" name="Genome Biol.">
        <title>Gamete binning: chromosome-level and haplotype-resolved genome assembly enabled by high-throughput single-cell sequencing of gamete genomes.</title>
        <authorList>
            <person name="Campoy J.A."/>
            <person name="Sun H."/>
            <person name="Goel M."/>
            <person name="Jiao W.-B."/>
            <person name="Folz-Donahue K."/>
            <person name="Wang N."/>
            <person name="Rubio M."/>
            <person name="Liu C."/>
            <person name="Kukat C."/>
            <person name="Ruiz D."/>
            <person name="Huettel B."/>
            <person name="Schneeberger K."/>
        </authorList>
    </citation>
    <scope>NUCLEOTIDE SEQUENCE [LARGE SCALE GENOMIC DNA]</scope>
    <source>
        <strain evidence="5">cv. Rojo Pasion</strain>
    </source>
</reference>
<keyword evidence="1" id="KW-1133">Transmembrane helix</keyword>
<feature type="transmembrane region" description="Helical" evidence="1">
    <location>
        <begin position="12"/>
        <end position="32"/>
    </location>
</feature>
<evidence type="ECO:0000313" key="3">
    <source>
        <dbReference type="EMBL" id="CAB4301759.1"/>
    </source>
</evidence>
<name>A0A6J5U597_PRUAR</name>